<keyword evidence="5 11" id="KW-0963">Cytoplasm</keyword>
<dbReference type="Gene3D" id="3.40.50.2000">
    <property type="entry name" value="Glycogen Phosphorylase B"/>
    <property type="match status" value="2"/>
</dbReference>
<dbReference type="GO" id="GO:0017122">
    <property type="term" value="C:protein N-acetylglucosaminyltransferase complex"/>
    <property type="evidence" value="ECO:0007669"/>
    <property type="project" value="UniProtKB-UniRule"/>
</dbReference>
<dbReference type="UniPathway" id="UPA00378"/>
<dbReference type="CDD" id="cd04949">
    <property type="entry name" value="GT4_GtfA-like"/>
    <property type="match status" value="1"/>
</dbReference>
<keyword evidence="6 11" id="KW-0328">Glycosyltransferase</keyword>
<evidence type="ECO:0000256" key="9">
    <source>
        <dbReference type="ARBA" id="ARBA00023136"/>
    </source>
</evidence>
<keyword evidence="15" id="KW-1185">Reference proteome</keyword>
<feature type="binding site" evidence="11">
    <location>
        <begin position="385"/>
        <end position="386"/>
    </location>
    <ligand>
        <name>UDP</name>
        <dbReference type="ChEBI" id="CHEBI:58223"/>
    </ligand>
</feature>
<dbReference type="EC" id="2.4.1.-" evidence="11"/>
<dbReference type="eggNOG" id="COG0438">
    <property type="taxonomic scope" value="Bacteria"/>
</dbReference>
<evidence type="ECO:0000256" key="1">
    <source>
        <dbReference type="ARBA" id="ARBA00004202"/>
    </source>
</evidence>
<dbReference type="PANTHER" id="PTHR12526:SF629">
    <property type="entry name" value="TEICHURONIC ACID BIOSYNTHESIS GLYCOSYLTRANSFERASE TUAH-RELATED"/>
    <property type="match status" value="1"/>
</dbReference>
<comment type="caution">
    <text evidence="14">The sequence shown here is derived from an EMBL/GenBank/DDBJ whole genome shotgun (WGS) entry which is preliminary data.</text>
</comment>
<comment type="pathway">
    <text evidence="2 11">Protein modification; protein glycosylation.</text>
</comment>
<dbReference type="InterPro" id="IPR014267">
    <property type="entry name" value="GtfA"/>
</dbReference>
<comment type="subcellular location">
    <subcellularLocation>
        <location evidence="1 11">Cell membrane</location>
        <topology evidence="1 11">Peripheral membrane protein</topology>
    </subcellularLocation>
    <subcellularLocation>
        <location evidence="11">Cytoplasm</location>
    </subcellularLocation>
    <text evidence="11">Cell membrane association requires GtfB.</text>
</comment>
<dbReference type="EMBL" id="AZGD01000037">
    <property type="protein sequence ID" value="KRM19606.1"/>
    <property type="molecule type" value="Genomic_DNA"/>
</dbReference>
<keyword evidence="8 11" id="KW-0547">Nucleotide-binding</keyword>
<sequence>MTVYNVNIGIGWASSGVEYAQAYRAEVLRAIKQPAKFIFTELILNENIQSLTSNIGFKDEEIIWLYQHFTDMKIAPSSYTLDMLKASVDADKREYTVEKDGNIVRLRFPNEDSFITCYMNKNKKNIVDRAEFVSHGLLIKKDYYSYAKYLTEYYTPRDNKAYVYLRRFYNEDGSVAYEEIVDGDNEPMYRFPDKILYSRAEFLAYFLESLKLKETDALILDRSTDGGGTFFKHVKPAKLGIVVHAEHYSEGSTDDDYILWNNYYEYQFVNGRDVDFFICATDAQKRTLEKQFKHYNGYVPKVVTIPVGSLDKLRDSKKRKPYSLITASRLASEKHIDWIAEAVVKAKKQVPELTFDIYGSGSTRKTIEKIINDNNAQDYIQLKGHQDLTNVYRHYSAYIAASTSEGFGLTLMEAIGSGLPMIGLDVPYGNQTFISDKENGFLLPYKRSQDLSKTIDSMADAIVKLFNESNLNQMKKKSFEIGKGYLTSEIENKWRTLLEELKVD</sequence>
<dbReference type="GO" id="GO:0005737">
    <property type="term" value="C:cytoplasm"/>
    <property type="evidence" value="ECO:0007669"/>
    <property type="project" value="UniProtKB-SubCell"/>
</dbReference>
<dbReference type="AlphaFoldDB" id="A0A0R1WXB5"/>
<evidence type="ECO:0000256" key="4">
    <source>
        <dbReference type="ARBA" id="ARBA00022475"/>
    </source>
</evidence>
<dbReference type="FunFam" id="3.40.50.2000:FF:000196">
    <property type="entry name" value="UDP-N-acetylglucosamine--peptide N-acetylglucosaminyltransferase GtfA subunit"/>
    <property type="match status" value="1"/>
</dbReference>
<evidence type="ECO:0000256" key="6">
    <source>
        <dbReference type="ARBA" id="ARBA00022676"/>
    </source>
</evidence>
<evidence type="ECO:0000313" key="14">
    <source>
        <dbReference type="EMBL" id="KRM19606.1"/>
    </source>
</evidence>
<keyword evidence="9 11" id="KW-0472">Membrane</keyword>
<feature type="binding site" evidence="11">
    <location>
        <position position="244"/>
    </location>
    <ligand>
        <name>N-acetyl-D-glucosamine</name>
        <dbReference type="ChEBI" id="CHEBI:506227"/>
    </ligand>
</feature>
<dbReference type="GO" id="GO:0000166">
    <property type="term" value="F:nucleotide binding"/>
    <property type="evidence" value="ECO:0007669"/>
    <property type="project" value="UniProtKB-KW"/>
</dbReference>
<dbReference type="SUPFAM" id="SSF53756">
    <property type="entry name" value="UDP-Glycosyltransferase/glycogen phosphorylase"/>
    <property type="match status" value="1"/>
</dbReference>
<dbReference type="OrthoDB" id="9765175at2"/>
<evidence type="ECO:0000256" key="8">
    <source>
        <dbReference type="ARBA" id="ARBA00022741"/>
    </source>
</evidence>
<dbReference type="InterPro" id="IPR054396">
    <property type="entry name" value="GtfA_EBD"/>
</dbReference>
<evidence type="ECO:0000259" key="12">
    <source>
        <dbReference type="Pfam" id="PF00534"/>
    </source>
</evidence>
<evidence type="ECO:0000313" key="15">
    <source>
        <dbReference type="Proteomes" id="UP000051054"/>
    </source>
</evidence>
<evidence type="ECO:0000259" key="13">
    <source>
        <dbReference type="Pfam" id="PF22145"/>
    </source>
</evidence>
<dbReference type="Proteomes" id="UP000051054">
    <property type="component" value="Unassembled WGS sequence"/>
</dbReference>
<dbReference type="HAMAP" id="MF_01472">
    <property type="entry name" value="GtfA"/>
    <property type="match status" value="1"/>
</dbReference>
<reference evidence="14 15" key="1">
    <citation type="journal article" date="2015" name="Genome Announc.">
        <title>Expanding the biotechnology potential of lactobacilli through comparative genomics of 213 strains and associated genera.</title>
        <authorList>
            <person name="Sun Z."/>
            <person name="Harris H.M."/>
            <person name="McCann A."/>
            <person name="Guo C."/>
            <person name="Argimon S."/>
            <person name="Zhang W."/>
            <person name="Yang X."/>
            <person name="Jeffery I.B."/>
            <person name="Cooney J.C."/>
            <person name="Kagawa T.F."/>
            <person name="Liu W."/>
            <person name="Song Y."/>
            <person name="Salvetti E."/>
            <person name="Wrobel A."/>
            <person name="Rasinkangas P."/>
            <person name="Parkhill J."/>
            <person name="Rea M.C."/>
            <person name="O'Sullivan O."/>
            <person name="Ritari J."/>
            <person name="Douillard F.P."/>
            <person name="Paul Ross R."/>
            <person name="Yang R."/>
            <person name="Briner A.E."/>
            <person name="Felis G.E."/>
            <person name="de Vos W.M."/>
            <person name="Barrangou R."/>
            <person name="Klaenhammer T.R."/>
            <person name="Caufield P.W."/>
            <person name="Cui Y."/>
            <person name="Zhang H."/>
            <person name="O'Toole P.W."/>
        </authorList>
    </citation>
    <scope>NUCLEOTIDE SEQUENCE [LARGE SCALE GENOMIC DNA]</scope>
    <source>
        <strain evidence="14 15">DSM 18933</strain>
    </source>
</reference>
<evidence type="ECO:0000256" key="7">
    <source>
        <dbReference type="ARBA" id="ARBA00022679"/>
    </source>
</evidence>
<proteinExistence type="inferred from homology"/>
<dbReference type="Pfam" id="PF22145">
    <property type="entry name" value="GtfA_EBD"/>
    <property type="match status" value="1"/>
</dbReference>
<dbReference type="Pfam" id="PF00534">
    <property type="entry name" value="Glycos_transf_1"/>
    <property type="match status" value="1"/>
</dbReference>
<feature type="binding site" evidence="11">
    <location>
        <begin position="16"/>
        <end position="19"/>
    </location>
    <ligand>
        <name>UDP</name>
        <dbReference type="ChEBI" id="CHEBI:58223"/>
    </ligand>
</feature>
<dbReference type="RefSeq" id="WP_025021746.1">
    <property type="nucleotide sequence ID" value="NZ_AZGD01000037.1"/>
</dbReference>
<evidence type="ECO:0000256" key="5">
    <source>
        <dbReference type="ARBA" id="ARBA00022490"/>
    </source>
</evidence>
<keyword evidence="7 11" id="KW-0808">Transferase</keyword>
<feature type="domain" description="GtfA extended beta-sheet meander" evidence="13">
    <location>
        <begin position="97"/>
        <end position="193"/>
    </location>
</feature>
<evidence type="ECO:0000256" key="11">
    <source>
        <dbReference type="HAMAP-Rule" id="MF_01472"/>
    </source>
</evidence>
<comment type="catalytic activity">
    <reaction evidence="10 11">
        <text>L-seryl-[protein] + UDP-N-acetyl-alpha-D-glucosamine = 3-O-[N-acetyl-alpha-D-glucosaminyl]-L-seryl-[protein] + UDP + H(+)</text>
        <dbReference type="Rhea" id="RHEA:59872"/>
        <dbReference type="Rhea" id="RHEA-COMP:9863"/>
        <dbReference type="Rhea" id="RHEA-COMP:15471"/>
        <dbReference type="ChEBI" id="CHEBI:15378"/>
        <dbReference type="ChEBI" id="CHEBI:29999"/>
        <dbReference type="ChEBI" id="CHEBI:57705"/>
        <dbReference type="ChEBI" id="CHEBI:58223"/>
        <dbReference type="ChEBI" id="CHEBI:143279"/>
    </reaction>
</comment>
<dbReference type="GO" id="GO:0016757">
    <property type="term" value="F:glycosyltransferase activity"/>
    <property type="evidence" value="ECO:0007669"/>
    <property type="project" value="UniProtKB-UniRule"/>
</dbReference>
<protein>
    <recommendedName>
        <fullName evidence="11">UDP-N-acetylglucosamine--peptide N-acetylglucosaminyltransferase GtfA subunit</fullName>
        <ecNumber evidence="11">2.4.1.-</ecNumber>
    </recommendedName>
    <alternativeName>
        <fullName evidence="11">Glycosyltransferase GtfA</fullName>
    </alternativeName>
</protein>
<feature type="domain" description="Glycosyl transferase family 1" evidence="12">
    <location>
        <begin position="317"/>
        <end position="458"/>
    </location>
</feature>
<feature type="binding site" evidence="11">
    <location>
        <begin position="405"/>
        <end position="408"/>
    </location>
    <ligand>
        <name>N-acetyl-D-glucosamine</name>
        <dbReference type="ChEBI" id="CHEBI:506227"/>
    </ligand>
</feature>
<evidence type="ECO:0000256" key="2">
    <source>
        <dbReference type="ARBA" id="ARBA00004922"/>
    </source>
</evidence>
<comment type="function">
    <text evidence="11">Required for polymorphic O-glycosylation of the serine-rich repeat protein in this bacteria. Catalyzes the first step in glycosylation by transferring N-acetylglucosamine from UDP-GlcNAc to serine residues in the substrate protein. Part of the accessory SecA2/SecY2 system specifically required to export serine-rich repeat cell wall proteins usually encoded upstream in the same operon.</text>
</comment>
<dbReference type="PANTHER" id="PTHR12526">
    <property type="entry name" value="GLYCOSYLTRANSFERASE"/>
    <property type="match status" value="1"/>
</dbReference>
<gene>
    <name evidence="11" type="primary">gtfA</name>
    <name evidence="14" type="ORF">FC40_GL001454</name>
</gene>
<comment type="subunit">
    <text evidence="11">Forms a heterotetramer with 2 subunits each of GtfA and GtfB. Part of the accessory SecA2/SecY2 protein translocation apparatus.</text>
</comment>
<dbReference type="NCBIfam" id="TIGR02918">
    <property type="entry name" value="accessory Sec system glycosyltransferase GtfA"/>
    <property type="match status" value="1"/>
</dbReference>
<dbReference type="STRING" id="1423755.FC40_GL001454"/>
<dbReference type="GO" id="GO:0005886">
    <property type="term" value="C:plasma membrane"/>
    <property type="evidence" value="ECO:0007669"/>
    <property type="project" value="UniProtKB-SubCell"/>
</dbReference>
<organism evidence="14 15">
    <name type="scientific">Ligilactobacillus hayakitensis DSM 18933 = JCM 14209</name>
    <dbReference type="NCBI Taxonomy" id="1423755"/>
    <lineage>
        <taxon>Bacteria</taxon>
        <taxon>Bacillati</taxon>
        <taxon>Bacillota</taxon>
        <taxon>Bacilli</taxon>
        <taxon>Lactobacillales</taxon>
        <taxon>Lactobacillaceae</taxon>
        <taxon>Ligilactobacillus</taxon>
    </lineage>
</organism>
<evidence type="ECO:0000256" key="10">
    <source>
        <dbReference type="ARBA" id="ARBA00052053"/>
    </source>
</evidence>
<comment type="similarity">
    <text evidence="3 11">Belongs to the glycosyltransferase group 1 family. Glycosyltransferase 4 subfamily.</text>
</comment>
<dbReference type="PATRIC" id="fig|1423755.3.peg.1543"/>
<name>A0A0R1WXB5_9LACO</name>
<evidence type="ECO:0000256" key="3">
    <source>
        <dbReference type="ARBA" id="ARBA00009481"/>
    </source>
</evidence>
<accession>A0A0R1WXB5</accession>
<keyword evidence="4 11" id="KW-1003">Cell membrane</keyword>
<dbReference type="InterPro" id="IPR001296">
    <property type="entry name" value="Glyco_trans_1"/>
</dbReference>